<gene>
    <name evidence="1" type="ORF">M9189_04195</name>
</gene>
<proteinExistence type="predicted"/>
<organism evidence="1 2">
    <name type="scientific">Xiashengella succiniciproducens</name>
    <dbReference type="NCBI Taxonomy" id="2949635"/>
    <lineage>
        <taxon>Bacteria</taxon>
        <taxon>Pseudomonadati</taxon>
        <taxon>Bacteroidota</taxon>
        <taxon>Bacteroidia</taxon>
        <taxon>Marinilabiliales</taxon>
        <taxon>Marinilabiliaceae</taxon>
        <taxon>Xiashengella</taxon>
    </lineage>
</organism>
<dbReference type="Proteomes" id="UP001056426">
    <property type="component" value="Chromosome"/>
</dbReference>
<reference evidence="1" key="2">
    <citation type="submission" date="2022-06" db="EMBL/GenBank/DDBJ databases">
        <title>Xiashengella guii gen. nov. sp. nov., a bacterium isolated form anaerobic digestion tank.</title>
        <authorList>
            <person name="Huang H."/>
        </authorList>
    </citation>
    <scope>NUCLEOTIDE SEQUENCE</scope>
    <source>
        <strain evidence="1">Ai-910</strain>
    </source>
</reference>
<accession>A0A9J6ZSC0</accession>
<evidence type="ECO:0000313" key="1">
    <source>
        <dbReference type="EMBL" id="URW80549.1"/>
    </source>
</evidence>
<dbReference type="RefSeq" id="WP_250724851.1">
    <property type="nucleotide sequence ID" value="NZ_CP098400.1"/>
</dbReference>
<dbReference type="PROSITE" id="PS51257">
    <property type="entry name" value="PROKAR_LIPOPROTEIN"/>
    <property type="match status" value="1"/>
</dbReference>
<dbReference type="AlphaFoldDB" id="A0A9J6ZSC0"/>
<name>A0A9J6ZSC0_9BACT</name>
<sequence length="494" mass="57325">MKILKLTLLVMATSFLVSCQKEDNLDIVQIDDFESIDVLNDNTILGKQLENPYSVENMRKALAELKSSNALKSSFIDDDFEIETTHLYVRFLPKNEEELNLLKQDTLLHFYDYPLDYEIVSPGICYHDPTLPDTVITWQYTVVAPDYNFPTITHEILSELFLIEEKDEDSNLKSATVNIPFWDMLEDKALEITGNLDETNISGGVLKASKWRPAGRITANGRAIVGCKVKARRWFTTHRGYTNTEGRFSCDGQFRRDANYSVKWERNYWSIRSGTWGQAYYNGPKQRGDWNLDITGGASLRYAFIHQAAYDYFYRNPFNTQIPFEKKWFRSELKIGYYDKLGEDKAADFAKWRNWFTFPHIRIYKGQNSDASTTAIYATTIHELAHCAHWQKIVNAKGSNRISDFINAETKLKESWARGVQREFTTRFISSTYRPSYHGDYTAIVHSLLPLGYSLRQLEDALISASTMDEWKNNIKSKYENSNKSQLDNIFDRF</sequence>
<evidence type="ECO:0000313" key="2">
    <source>
        <dbReference type="Proteomes" id="UP001056426"/>
    </source>
</evidence>
<reference evidence="1" key="1">
    <citation type="submission" date="2022-05" db="EMBL/GenBank/DDBJ databases">
        <authorList>
            <person name="Sun X."/>
        </authorList>
    </citation>
    <scope>NUCLEOTIDE SEQUENCE</scope>
    <source>
        <strain evidence="1">Ai-910</strain>
    </source>
</reference>
<protein>
    <submittedName>
        <fullName evidence="1">Uncharacterized protein</fullName>
    </submittedName>
</protein>
<dbReference type="KEGG" id="alkq:M9189_04195"/>
<dbReference type="EMBL" id="CP098400">
    <property type="protein sequence ID" value="URW80549.1"/>
    <property type="molecule type" value="Genomic_DNA"/>
</dbReference>
<keyword evidence="2" id="KW-1185">Reference proteome</keyword>